<gene>
    <name evidence="2" type="ORF">LZ480_06250</name>
</gene>
<protein>
    <submittedName>
        <fullName evidence="2">GNAT family N-acetyltransferase</fullName>
        <ecNumber evidence="2">2.3.1.-</ecNumber>
    </submittedName>
</protein>
<accession>A0ABS9UAY4</accession>
<dbReference type="GO" id="GO:0016746">
    <property type="term" value="F:acyltransferase activity"/>
    <property type="evidence" value="ECO:0007669"/>
    <property type="project" value="UniProtKB-KW"/>
</dbReference>
<keyword evidence="3" id="KW-1185">Reference proteome</keyword>
<dbReference type="SUPFAM" id="SSF55729">
    <property type="entry name" value="Acyl-CoA N-acyltransferases (Nat)"/>
    <property type="match status" value="1"/>
</dbReference>
<sequence length="178" mass="20390">MQVKLFEARYANSVAILLNKYLPFEEENENTVLQAGGIQYICVANEEVVGYIAGHLIEEAHNEFPYFEQELRGLRSLSMDKATFNTSHLVVNPSYRGQGIGRALVEAYNAAVKEQADAMIVVGWVKSDTNRWEAEKLFTKIDLTRFIYLDKYFKPYEVYCPSCAGLCYCDADIYYKAY</sequence>
<comment type="caution">
    <text evidence="2">The sequence shown here is derived from an EMBL/GenBank/DDBJ whole genome shotgun (WGS) entry which is preliminary data.</text>
</comment>
<dbReference type="InterPro" id="IPR000182">
    <property type="entry name" value="GNAT_dom"/>
</dbReference>
<keyword evidence="2" id="KW-0808">Transferase</keyword>
<proteinExistence type="predicted"/>
<organism evidence="2 3">
    <name type="scientific">Solibacillus palustris</name>
    <dbReference type="NCBI Taxonomy" id="2908203"/>
    <lineage>
        <taxon>Bacteria</taxon>
        <taxon>Bacillati</taxon>
        <taxon>Bacillota</taxon>
        <taxon>Bacilli</taxon>
        <taxon>Bacillales</taxon>
        <taxon>Caryophanaceae</taxon>
        <taxon>Solibacillus</taxon>
    </lineage>
</organism>
<dbReference type="EC" id="2.3.1.-" evidence="2"/>
<evidence type="ECO:0000313" key="2">
    <source>
        <dbReference type="EMBL" id="MCH7321492.1"/>
    </source>
</evidence>
<evidence type="ECO:0000259" key="1">
    <source>
        <dbReference type="PROSITE" id="PS51186"/>
    </source>
</evidence>
<dbReference type="Pfam" id="PF13508">
    <property type="entry name" value="Acetyltransf_7"/>
    <property type="match status" value="1"/>
</dbReference>
<evidence type="ECO:0000313" key="3">
    <source>
        <dbReference type="Proteomes" id="UP001316087"/>
    </source>
</evidence>
<dbReference type="RefSeq" id="WP_241368518.1">
    <property type="nucleotide sequence ID" value="NZ_JAKZFC010000001.1"/>
</dbReference>
<reference evidence="2 3" key="1">
    <citation type="submission" date="2022-03" db="EMBL/GenBank/DDBJ databases">
        <authorList>
            <person name="Jo J.-H."/>
            <person name="Im W.-T."/>
        </authorList>
    </citation>
    <scope>NUCLEOTIDE SEQUENCE [LARGE SCALE GENOMIC DNA]</scope>
    <source>
        <strain evidence="2 3">MA9</strain>
    </source>
</reference>
<keyword evidence="2" id="KW-0012">Acyltransferase</keyword>
<dbReference type="PROSITE" id="PS51186">
    <property type="entry name" value="GNAT"/>
    <property type="match status" value="1"/>
</dbReference>
<name>A0ABS9UAY4_9BACL</name>
<dbReference type="EMBL" id="JAKZFC010000001">
    <property type="protein sequence ID" value="MCH7321492.1"/>
    <property type="molecule type" value="Genomic_DNA"/>
</dbReference>
<dbReference type="CDD" id="cd04301">
    <property type="entry name" value="NAT_SF"/>
    <property type="match status" value="1"/>
</dbReference>
<dbReference type="Proteomes" id="UP001316087">
    <property type="component" value="Unassembled WGS sequence"/>
</dbReference>
<dbReference type="Gene3D" id="3.40.630.30">
    <property type="match status" value="1"/>
</dbReference>
<dbReference type="InterPro" id="IPR016181">
    <property type="entry name" value="Acyl_CoA_acyltransferase"/>
</dbReference>
<feature type="domain" description="N-acetyltransferase" evidence="1">
    <location>
        <begin position="1"/>
        <end position="161"/>
    </location>
</feature>